<evidence type="ECO:0000313" key="1">
    <source>
        <dbReference type="EMBL" id="KAK1861159.1"/>
    </source>
</evidence>
<sequence>MPSGCSRKARRLAPPFLDEARDSASPARPSPLPAADEASRFVSAPPLTQRFLPDGGMDSSGLNAPPAGVPGNAAAVPCRPPTIFRPVERRCSPAVDGMRPVPSGGEGSFIDGGGRIPPAPGGAPARAIYHPPRHHAPPRHPPRPRHPLPPTGPTPVGSGHTPPPAVRLPSGAWPAPPPFGCRSPIASHVVSTTGLPAPRGTRWSQSGTGGGPSTAPASSGGDVHGSARRGETDDDTETEDDDGQQGFAADAGARRTTDLSHRDGDVGDGDVGDACDGTVGDACDGAVGDERDDGVGDAPTRGHGQAPPVAAKDCDSVYFSNVRVQVLKRWHDEVHRRATRHGTRGKAKELHVANLSTHLITKRIGELSRLLEKMPDNPAVLRLLEKLIDGGESSAADRGARAAEDAACSDARALGGTGRDAPGARAGGRAACGARAEAGDSTGELVDSGSWEGTEESVAGGRPKGRPRSHIGGSGSTGTLTQ</sequence>
<keyword evidence="2" id="KW-1185">Reference proteome</keyword>
<name>A0ACC3BTX2_PYRYE</name>
<reference evidence="1" key="1">
    <citation type="submission" date="2019-11" db="EMBL/GenBank/DDBJ databases">
        <title>Nori genome reveals adaptations in red seaweeds to the harsh intertidal environment.</title>
        <authorList>
            <person name="Wang D."/>
            <person name="Mao Y."/>
        </authorList>
    </citation>
    <scope>NUCLEOTIDE SEQUENCE</scope>
    <source>
        <tissue evidence="1">Gametophyte</tissue>
    </source>
</reference>
<dbReference type="Proteomes" id="UP000798662">
    <property type="component" value="Chromosome 1"/>
</dbReference>
<comment type="caution">
    <text evidence="1">The sequence shown here is derived from an EMBL/GenBank/DDBJ whole genome shotgun (WGS) entry which is preliminary data.</text>
</comment>
<dbReference type="EMBL" id="CM020618">
    <property type="protein sequence ID" value="KAK1861159.1"/>
    <property type="molecule type" value="Genomic_DNA"/>
</dbReference>
<protein>
    <submittedName>
        <fullName evidence="1">Uncharacterized protein</fullName>
    </submittedName>
</protein>
<proteinExistence type="predicted"/>
<gene>
    <name evidence="1" type="ORF">I4F81_003743</name>
</gene>
<accession>A0ACC3BTX2</accession>
<organism evidence="1 2">
    <name type="scientific">Pyropia yezoensis</name>
    <name type="common">Susabi-nori</name>
    <name type="synonym">Porphyra yezoensis</name>
    <dbReference type="NCBI Taxonomy" id="2788"/>
    <lineage>
        <taxon>Eukaryota</taxon>
        <taxon>Rhodophyta</taxon>
        <taxon>Bangiophyceae</taxon>
        <taxon>Bangiales</taxon>
        <taxon>Bangiaceae</taxon>
        <taxon>Pyropia</taxon>
    </lineage>
</organism>
<evidence type="ECO:0000313" key="2">
    <source>
        <dbReference type="Proteomes" id="UP000798662"/>
    </source>
</evidence>